<reference evidence="1" key="1">
    <citation type="submission" date="2023-03" db="EMBL/GenBank/DDBJ databases">
        <title>Massive genome expansion in bonnet fungi (Mycena s.s.) driven by repeated elements and novel gene families across ecological guilds.</title>
        <authorList>
            <consortium name="Lawrence Berkeley National Laboratory"/>
            <person name="Harder C.B."/>
            <person name="Miyauchi S."/>
            <person name="Viragh M."/>
            <person name="Kuo A."/>
            <person name="Thoen E."/>
            <person name="Andreopoulos B."/>
            <person name="Lu D."/>
            <person name="Skrede I."/>
            <person name="Drula E."/>
            <person name="Henrissat B."/>
            <person name="Morin E."/>
            <person name="Kohler A."/>
            <person name="Barry K."/>
            <person name="LaButti K."/>
            <person name="Morin E."/>
            <person name="Salamov A."/>
            <person name="Lipzen A."/>
            <person name="Mereny Z."/>
            <person name="Hegedus B."/>
            <person name="Baldrian P."/>
            <person name="Stursova M."/>
            <person name="Weitz H."/>
            <person name="Taylor A."/>
            <person name="Grigoriev I.V."/>
            <person name="Nagy L.G."/>
            <person name="Martin F."/>
            <person name="Kauserud H."/>
        </authorList>
    </citation>
    <scope>NUCLEOTIDE SEQUENCE</scope>
    <source>
        <strain evidence="1">CBHHK182m</strain>
    </source>
</reference>
<protein>
    <submittedName>
        <fullName evidence="1">Uncharacterized protein</fullName>
    </submittedName>
</protein>
<organism evidence="1 2">
    <name type="scientific">Mycena metata</name>
    <dbReference type="NCBI Taxonomy" id="1033252"/>
    <lineage>
        <taxon>Eukaryota</taxon>
        <taxon>Fungi</taxon>
        <taxon>Dikarya</taxon>
        <taxon>Basidiomycota</taxon>
        <taxon>Agaricomycotina</taxon>
        <taxon>Agaricomycetes</taxon>
        <taxon>Agaricomycetidae</taxon>
        <taxon>Agaricales</taxon>
        <taxon>Marasmiineae</taxon>
        <taxon>Mycenaceae</taxon>
        <taxon>Mycena</taxon>
    </lineage>
</organism>
<evidence type="ECO:0000313" key="1">
    <source>
        <dbReference type="EMBL" id="KAJ7743331.1"/>
    </source>
</evidence>
<dbReference type="AlphaFoldDB" id="A0AAD7IHP4"/>
<keyword evidence="2" id="KW-1185">Reference proteome</keyword>
<comment type="caution">
    <text evidence="1">The sequence shown here is derived from an EMBL/GenBank/DDBJ whole genome shotgun (WGS) entry which is preliminary data.</text>
</comment>
<evidence type="ECO:0000313" key="2">
    <source>
        <dbReference type="Proteomes" id="UP001215598"/>
    </source>
</evidence>
<proteinExistence type="predicted"/>
<gene>
    <name evidence="1" type="ORF">B0H16DRAFT_1561382</name>
</gene>
<dbReference type="EMBL" id="JARKIB010000091">
    <property type="protein sequence ID" value="KAJ7743331.1"/>
    <property type="molecule type" value="Genomic_DNA"/>
</dbReference>
<name>A0AAD7IHP4_9AGAR</name>
<dbReference type="Proteomes" id="UP001215598">
    <property type="component" value="Unassembled WGS sequence"/>
</dbReference>
<sequence length="161" mass="18108">MADLPLSESAFYSVGFQALVAYTCDNAGTTCWPQWVPIERWSCVMPLELRSRICMLVELINTVNSDTYRLDNLYVVQFPHPGGLFVAFKGCSPEPLEEVIDTLMHRQTQKAAREAAGCAKIPRSPRQQCLWSQGFCLTCSKWGSAHNIDLDYDSDDLPDLI</sequence>
<accession>A0AAD7IHP4</accession>